<organism evidence="3 4">
    <name type="scientific">Ranitomeya imitator</name>
    <name type="common">mimic poison frog</name>
    <dbReference type="NCBI Taxonomy" id="111125"/>
    <lineage>
        <taxon>Eukaryota</taxon>
        <taxon>Metazoa</taxon>
        <taxon>Chordata</taxon>
        <taxon>Craniata</taxon>
        <taxon>Vertebrata</taxon>
        <taxon>Euteleostomi</taxon>
        <taxon>Amphibia</taxon>
        <taxon>Batrachia</taxon>
        <taxon>Anura</taxon>
        <taxon>Neobatrachia</taxon>
        <taxon>Hyloidea</taxon>
        <taxon>Dendrobatidae</taxon>
        <taxon>Dendrobatinae</taxon>
        <taxon>Ranitomeya</taxon>
    </lineage>
</organism>
<dbReference type="PANTHER" id="PTHR45956">
    <property type="entry name" value="RUN AND FYVE DOMAIN-CONTAINING PROTEIN 2-LIKE PROTEIN"/>
    <property type="match status" value="1"/>
</dbReference>
<evidence type="ECO:0000313" key="4">
    <source>
        <dbReference type="Proteomes" id="UP001176940"/>
    </source>
</evidence>
<keyword evidence="4" id="KW-1185">Reference proteome</keyword>
<comment type="caution">
    <text evidence="3">The sequence shown here is derived from an EMBL/GenBank/DDBJ whole genome shotgun (WGS) entry which is preliminary data.</text>
</comment>
<protein>
    <submittedName>
        <fullName evidence="3">Uncharacterized protein</fullName>
    </submittedName>
</protein>
<accession>A0ABN9MC25</accession>
<sequence length="133" mass="14917">MYRQHPGHGMSEIFTDICTDHDESQLAQESDSDPVPVRVQREIEFAVSLLEKDIHDKQDTLIGLKEQLKEVKAINYEMYQKKQNSEEDGKESDVKNRQDGKTSQTAAAMKPPEPSIAGPLVSMVTTNDIVTVS</sequence>
<keyword evidence="1" id="KW-0175">Coiled coil</keyword>
<evidence type="ECO:0000313" key="3">
    <source>
        <dbReference type="EMBL" id="CAJ0961342.1"/>
    </source>
</evidence>
<dbReference type="Proteomes" id="UP001176940">
    <property type="component" value="Unassembled WGS sequence"/>
</dbReference>
<feature type="compositionally biased region" description="Basic and acidic residues" evidence="2">
    <location>
        <begin position="81"/>
        <end position="100"/>
    </location>
</feature>
<dbReference type="InterPro" id="IPR047335">
    <property type="entry name" value="RUFY1-3"/>
</dbReference>
<name>A0ABN9MC25_9NEOB</name>
<proteinExistence type="predicted"/>
<feature type="region of interest" description="Disordered" evidence="2">
    <location>
        <begin position="81"/>
        <end position="120"/>
    </location>
</feature>
<dbReference type="EMBL" id="CAUEEQ010052334">
    <property type="protein sequence ID" value="CAJ0961342.1"/>
    <property type="molecule type" value="Genomic_DNA"/>
</dbReference>
<gene>
    <name evidence="3" type="ORF">RIMI_LOCUS17712212</name>
</gene>
<evidence type="ECO:0000256" key="2">
    <source>
        <dbReference type="SAM" id="MobiDB-lite"/>
    </source>
</evidence>
<dbReference type="PANTHER" id="PTHR45956:SF3">
    <property type="entry name" value="RUN AND FYVE DOMAIN-CONTAINING PROTEIN 2"/>
    <property type="match status" value="1"/>
</dbReference>
<evidence type="ECO:0000256" key="1">
    <source>
        <dbReference type="ARBA" id="ARBA00023054"/>
    </source>
</evidence>
<reference evidence="3" key="1">
    <citation type="submission" date="2023-07" db="EMBL/GenBank/DDBJ databases">
        <authorList>
            <person name="Stuckert A."/>
        </authorList>
    </citation>
    <scope>NUCLEOTIDE SEQUENCE</scope>
</reference>